<proteinExistence type="predicted"/>
<dbReference type="GO" id="GO:0005739">
    <property type="term" value="C:mitochondrion"/>
    <property type="evidence" value="ECO:0007669"/>
    <property type="project" value="UniProtKB-ARBA"/>
</dbReference>
<sequence length="765" mass="89089">MIVSQTSCWCGRSLLNLGIFEKMMLNLACLEKADDLVVYIDEVLLELILKVKFILLEFQFLGTSHVGSYLGDTRICYFDTCNGEAYGYTSQINCLSIRLVKEMSEKPKSIAEYNKRNVGLPYVLKYIGNGATIVSYTKCNCQYLVKSSSRPLQNISSNLCCHWTHIHGKFAHKTFSSKAQPFLEKDWENRATVPVHFVNFQENCVNWKGPIKRVYKFMLNKRMFEIAYAKLRSKPGNMSNSLNPTTLNGISNEWIDKTINSLRDESFQFSPSRRINIPKKTGGSHPLTIAPPRDKIVMEVIRLILEAIFEPTFSEHSHGFRSSKSCHTALKSVRETFGVATWYIEGDIAKCFDSMDHQILMKLIEFKIHDRKFTRLIWKCLRSGYFEFRYYQNSIIGVPQGSVISPILSNIYLNQFDIFIESLKNEFYIGKRVKAYKPYKNLSYKINRHKECRDLTKIEMRKLASKMRKLPSRDSFDSGFRRLVYARYADDWIIGIRGSYKEALSIMKRIKFFLYSKLKLTLAEDKTLITHAATQKAFFLSVYVFKARHRTYRKDKGKTVRNALEVRLEAPIQKVVDKLTKANFVRNKKSWPKFIWLQNSLPEIINLYNSVLRGYMNYYSFIDNRGSFATYIYYLLRGSCAKLLATKLKLRSQGKVFKKFGKSLTVNKEKVLKFYKPGYKNNPWAFSTSHVDYLVKFYARAISPASLLGLVCSLCGSDYRVEMHHVWHLKDIDPRKSLPDKLMMRKKRKQIPLCRSCHLSLHHKK</sequence>
<dbReference type="InterPro" id="IPR024937">
    <property type="entry name" value="Domain_X"/>
</dbReference>
<dbReference type="SUPFAM" id="SSF56672">
    <property type="entry name" value="DNA/RNA polymerases"/>
    <property type="match status" value="1"/>
</dbReference>
<organism evidence="2">
    <name type="scientific">Halamphora calidilacuna</name>
    <dbReference type="NCBI Taxonomy" id="2133758"/>
    <lineage>
        <taxon>Eukaryota</taxon>
        <taxon>Sar</taxon>
        <taxon>Stramenopiles</taxon>
        <taxon>Ochrophyta</taxon>
        <taxon>Bacillariophyta</taxon>
        <taxon>Bacillariophyceae</taxon>
        <taxon>Bacillariophycidae</taxon>
        <taxon>Naviculales</taxon>
        <taxon>Amphipleuraceae</taxon>
        <taxon>Halamphora</taxon>
    </lineage>
</organism>
<protein>
    <recommendedName>
        <fullName evidence="1">Reverse transcriptase domain-containing protein</fullName>
    </recommendedName>
</protein>
<dbReference type="CDD" id="cd01651">
    <property type="entry name" value="RT_G2_intron"/>
    <property type="match status" value="1"/>
</dbReference>
<dbReference type="PANTHER" id="PTHR34047">
    <property type="entry name" value="NUCLEAR INTRON MATURASE 1, MITOCHONDRIAL-RELATED"/>
    <property type="match status" value="1"/>
</dbReference>
<keyword evidence="2" id="KW-0496">Mitochondrion</keyword>
<reference evidence="2" key="1">
    <citation type="submission" date="2017-09" db="EMBL/GenBank/DDBJ databases">
        <title>Your Publication.</title>
        <authorList>
            <person name="Keepers K.G."/>
            <person name="Pogoda C.S."/>
            <person name="Hamsher S.E."/>
            <person name="Stepanek J.G."/>
            <person name="Kane N.C."/>
            <person name="Kociolek J.P."/>
        </authorList>
    </citation>
    <scope>NUCLEOTIDE SEQUENCE</scope>
</reference>
<dbReference type="Pfam" id="PF00078">
    <property type="entry name" value="RVT_1"/>
    <property type="match status" value="1"/>
</dbReference>
<dbReference type="AlphaFoldDB" id="A0A2R4A3L7"/>
<dbReference type="InterPro" id="IPR049030">
    <property type="entry name" value="AI2M-like_HNH"/>
</dbReference>
<dbReference type="InterPro" id="IPR051083">
    <property type="entry name" value="GrpII_Intron_Splice-Mob/Def"/>
</dbReference>
<feature type="domain" description="Reverse transcriptase" evidence="1">
    <location>
        <begin position="258"/>
        <end position="544"/>
    </location>
</feature>
<dbReference type="Pfam" id="PF01348">
    <property type="entry name" value="Intron_maturas2"/>
    <property type="match status" value="1"/>
</dbReference>
<dbReference type="InterPro" id="IPR000477">
    <property type="entry name" value="RT_dom"/>
</dbReference>
<dbReference type="Pfam" id="PF21368">
    <property type="entry name" value="AI2M-like_HNH"/>
    <property type="match status" value="1"/>
</dbReference>
<gene>
    <name evidence="2" type="primary">AI2</name>
</gene>
<dbReference type="GO" id="GO:0006397">
    <property type="term" value="P:mRNA processing"/>
    <property type="evidence" value="ECO:0007669"/>
    <property type="project" value="InterPro"/>
</dbReference>
<evidence type="ECO:0000259" key="1">
    <source>
        <dbReference type="PROSITE" id="PS50878"/>
    </source>
</evidence>
<name>A0A2R4A3L7_9STRA</name>
<dbReference type="EMBL" id="MF997424">
    <property type="protein sequence ID" value="AVR57658.1"/>
    <property type="molecule type" value="Genomic_DNA"/>
</dbReference>
<accession>A0A2R4A3L7</accession>
<evidence type="ECO:0000313" key="2">
    <source>
        <dbReference type="EMBL" id="AVR57658.1"/>
    </source>
</evidence>
<dbReference type="PANTHER" id="PTHR34047:SF8">
    <property type="entry name" value="PROTEIN YKFC"/>
    <property type="match status" value="1"/>
</dbReference>
<dbReference type="InterPro" id="IPR043502">
    <property type="entry name" value="DNA/RNA_pol_sf"/>
</dbReference>
<geneLocation type="mitochondrion" evidence="2"/>
<dbReference type="PROSITE" id="PS50878">
    <property type="entry name" value="RT_POL"/>
    <property type="match status" value="1"/>
</dbReference>